<protein>
    <submittedName>
        <fullName evidence="1">Uncharacterized protein</fullName>
    </submittedName>
</protein>
<dbReference type="AlphaFoldDB" id="A0AA35SWW8"/>
<evidence type="ECO:0000313" key="2">
    <source>
        <dbReference type="Proteomes" id="UP001174909"/>
    </source>
</evidence>
<gene>
    <name evidence="1" type="ORF">GBAR_LOCUS20649</name>
</gene>
<proteinExistence type="predicted"/>
<evidence type="ECO:0000313" key="1">
    <source>
        <dbReference type="EMBL" id="CAI8036858.1"/>
    </source>
</evidence>
<comment type="caution">
    <text evidence="1">The sequence shown here is derived from an EMBL/GenBank/DDBJ whole genome shotgun (WGS) entry which is preliminary data.</text>
</comment>
<sequence>MKNTWRLASAPASTTFALYHTSSVYRASPNTPIWM</sequence>
<keyword evidence="2" id="KW-1185">Reference proteome</keyword>
<organism evidence="1 2">
    <name type="scientific">Geodia barretti</name>
    <name type="common">Barrett's horny sponge</name>
    <dbReference type="NCBI Taxonomy" id="519541"/>
    <lineage>
        <taxon>Eukaryota</taxon>
        <taxon>Metazoa</taxon>
        <taxon>Porifera</taxon>
        <taxon>Demospongiae</taxon>
        <taxon>Heteroscleromorpha</taxon>
        <taxon>Tetractinellida</taxon>
        <taxon>Astrophorina</taxon>
        <taxon>Geodiidae</taxon>
        <taxon>Geodia</taxon>
    </lineage>
</organism>
<dbReference type="EMBL" id="CASHTH010002905">
    <property type="protein sequence ID" value="CAI8036858.1"/>
    <property type="molecule type" value="Genomic_DNA"/>
</dbReference>
<dbReference type="Proteomes" id="UP001174909">
    <property type="component" value="Unassembled WGS sequence"/>
</dbReference>
<name>A0AA35SWW8_GEOBA</name>
<accession>A0AA35SWW8</accession>
<reference evidence="1" key="1">
    <citation type="submission" date="2023-03" db="EMBL/GenBank/DDBJ databases">
        <authorList>
            <person name="Steffen K."/>
            <person name="Cardenas P."/>
        </authorList>
    </citation>
    <scope>NUCLEOTIDE SEQUENCE</scope>
</reference>